<dbReference type="EMBL" id="CP001854">
    <property type="protein sequence ID" value="ADB49431.1"/>
    <property type="molecule type" value="Genomic_DNA"/>
</dbReference>
<dbReference type="GO" id="GO:0004177">
    <property type="term" value="F:aminopeptidase activity"/>
    <property type="evidence" value="ECO:0007669"/>
    <property type="project" value="UniProtKB-EC"/>
</dbReference>
<reference evidence="8" key="2">
    <citation type="submission" date="2010-01" db="EMBL/GenBank/DDBJ databases">
        <title>The complete genome of Conexibacter woesei DSM 14684.</title>
        <authorList>
            <consortium name="US DOE Joint Genome Institute (JGI-PGF)"/>
            <person name="Lucas S."/>
            <person name="Copeland A."/>
            <person name="Lapidus A."/>
            <person name="Glavina del Rio T."/>
            <person name="Dalin E."/>
            <person name="Tice H."/>
            <person name="Bruce D."/>
            <person name="Goodwin L."/>
            <person name="Pitluck S."/>
            <person name="Kyrpides N."/>
            <person name="Mavromatis K."/>
            <person name="Ivanova N."/>
            <person name="Mikhailova N."/>
            <person name="Chertkov O."/>
            <person name="Brettin T."/>
            <person name="Detter J.C."/>
            <person name="Han C."/>
            <person name="Larimer F."/>
            <person name="Land M."/>
            <person name="Hauser L."/>
            <person name="Markowitz V."/>
            <person name="Cheng J.-F."/>
            <person name="Hugenholtz P."/>
            <person name="Woyke T."/>
            <person name="Wu D."/>
            <person name="Pukall R."/>
            <person name="Steenblock K."/>
            <person name="Schneider S."/>
            <person name="Klenk H.-P."/>
            <person name="Eisen J.A."/>
        </authorList>
    </citation>
    <scope>NUCLEOTIDE SEQUENCE [LARGE SCALE GENOMIC DNA]</scope>
    <source>
        <strain evidence="8">DSM 14684 / CIP 108061 / JCM 11494 / NBRC 100937 / ID131577</strain>
    </source>
</reference>
<dbReference type="Gene3D" id="3.40.50.1820">
    <property type="entry name" value="alpha/beta hydrolase"/>
    <property type="match status" value="1"/>
</dbReference>
<dbReference type="Pfam" id="PF00561">
    <property type="entry name" value="Abhydrolase_1"/>
    <property type="match status" value="1"/>
</dbReference>
<dbReference type="ESTHER" id="conwi-d3fcf8.1">
    <property type="family name" value="Proline_iminopeptidase"/>
</dbReference>
<dbReference type="HOGENOM" id="CLU_437254_0_0_11"/>
<dbReference type="OrthoDB" id="9796770at2"/>
<dbReference type="eggNOG" id="COG0596">
    <property type="taxonomic scope" value="Bacteria"/>
</dbReference>
<dbReference type="PRINTS" id="PR00793">
    <property type="entry name" value="PROAMNOPTASE"/>
</dbReference>
<dbReference type="InterPro" id="IPR029058">
    <property type="entry name" value="AB_hydrolase_fold"/>
</dbReference>
<keyword evidence="2 7" id="KW-0378">Hydrolase</keyword>
<comment type="similarity">
    <text evidence="1">Belongs to the peptidase S33 family.</text>
</comment>
<dbReference type="InterPro" id="IPR013595">
    <property type="entry name" value="Pept_S33_TAP-like_C"/>
</dbReference>
<feature type="signal peptide" evidence="4">
    <location>
        <begin position="1"/>
        <end position="27"/>
    </location>
</feature>
<evidence type="ECO:0000256" key="4">
    <source>
        <dbReference type="SAM" id="SignalP"/>
    </source>
</evidence>
<organism evidence="7 8">
    <name type="scientific">Conexibacter woesei (strain DSM 14684 / CCUG 47730 / CIP 108061 / JCM 11494 / NBRC 100937 / ID131577)</name>
    <dbReference type="NCBI Taxonomy" id="469383"/>
    <lineage>
        <taxon>Bacteria</taxon>
        <taxon>Bacillati</taxon>
        <taxon>Actinomycetota</taxon>
        <taxon>Thermoleophilia</taxon>
        <taxon>Solirubrobacterales</taxon>
        <taxon>Conexibacteraceae</taxon>
        <taxon>Conexibacter</taxon>
    </lineage>
</organism>
<reference evidence="7 8" key="1">
    <citation type="journal article" date="2010" name="Stand. Genomic Sci.">
        <title>Complete genome sequence of Conexibacter woesei type strain (ID131577).</title>
        <authorList>
            <person name="Pukall R."/>
            <person name="Lapidus A."/>
            <person name="Glavina Del Rio T."/>
            <person name="Copeland A."/>
            <person name="Tice H."/>
            <person name="Cheng J.-F."/>
            <person name="Lucas S."/>
            <person name="Chen F."/>
            <person name="Nolan M."/>
            <person name="Bruce D."/>
            <person name="Goodwin L."/>
            <person name="Pitluck S."/>
            <person name="Mavromatis K."/>
            <person name="Ivanova N."/>
            <person name="Ovchinnikova G."/>
            <person name="Pati A."/>
            <person name="Chen A."/>
            <person name="Palaniappan K."/>
            <person name="Land M."/>
            <person name="Hauser L."/>
            <person name="Chang Y.-J."/>
            <person name="Jeffries C.D."/>
            <person name="Chain P."/>
            <person name="Meincke L."/>
            <person name="Sims D."/>
            <person name="Brettin T."/>
            <person name="Detter J.C."/>
            <person name="Rohde M."/>
            <person name="Goeker M."/>
            <person name="Bristow J."/>
            <person name="Eisen J.A."/>
            <person name="Markowitz V."/>
            <person name="Kyrpides N.C."/>
            <person name="Klenk H.-P."/>
            <person name="Hugenholtz P."/>
        </authorList>
    </citation>
    <scope>NUCLEOTIDE SEQUENCE [LARGE SCALE GENOMIC DNA]</scope>
    <source>
        <strain evidence="8">DSM 14684 / CIP 108061 / JCM 11494 / NBRC 100937 / ID131577</strain>
    </source>
</reference>
<gene>
    <name evidence="7" type="ordered locus">Cwoe_0998</name>
</gene>
<feature type="compositionally biased region" description="Pro residues" evidence="3">
    <location>
        <begin position="655"/>
        <end position="664"/>
    </location>
</feature>
<dbReference type="STRING" id="469383.Cwoe_0998"/>
<dbReference type="InterPro" id="IPR002410">
    <property type="entry name" value="Peptidase_S33"/>
</dbReference>
<dbReference type="RefSeq" id="WP_012932484.1">
    <property type="nucleotide sequence ID" value="NC_013739.1"/>
</dbReference>
<evidence type="ECO:0000313" key="7">
    <source>
        <dbReference type="EMBL" id="ADB49431.1"/>
    </source>
</evidence>
<proteinExistence type="inferred from homology"/>
<dbReference type="Pfam" id="PF08386">
    <property type="entry name" value="Abhydrolase_4"/>
    <property type="match status" value="1"/>
</dbReference>
<dbReference type="AlphaFoldDB" id="D3FCF8"/>
<dbReference type="SUPFAM" id="SSF53474">
    <property type="entry name" value="alpha/beta-Hydrolases"/>
    <property type="match status" value="1"/>
</dbReference>
<feature type="domain" description="Peptidase S33 tripeptidyl aminopeptidase-like C-terminal" evidence="6">
    <location>
        <begin position="386"/>
        <end position="466"/>
    </location>
</feature>
<dbReference type="InterPro" id="IPR050471">
    <property type="entry name" value="AB_hydrolase"/>
</dbReference>
<evidence type="ECO:0000256" key="2">
    <source>
        <dbReference type="ARBA" id="ARBA00022801"/>
    </source>
</evidence>
<evidence type="ECO:0000256" key="1">
    <source>
        <dbReference type="ARBA" id="ARBA00010088"/>
    </source>
</evidence>
<accession>D3FCF8</accession>
<feature type="chain" id="PRO_5003043375" evidence="4">
    <location>
        <begin position="28"/>
        <end position="675"/>
    </location>
</feature>
<dbReference type="KEGG" id="cwo:Cwoe_0998"/>
<keyword evidence="8" id="KW-1185">Reference proteome</keyword>
<evidence type="ECO:0000256" key="3">
    <source>
        <dbReference type="SAM" id="MobiDB-lite"/>
    </source>
</evidence>
<dbReference type="PANTHER" id="PTHR43433">
    <property type="entry name" value="HYDROLASE, ALPHA/BETA FOLD FAMILY PROTEIN"/>
    <property type="match status" value="1"/>
</dbReference>
<feature type="region of interest" description="Disordered" evidence="3">
    <location>
        <begin position="649"/>
        <end position="675"/>
    </location>
</feature>
<dbReference type="Proteomes" id="UP000008229">
    <property type="component" value="Chromosome"/>
</dbReference>
<keyword evidence="4" id="KW-0732">Signal</keyword>
<dbReference type="PANTHER" id="PTHR43433:SF1">
    <property type="entry name" value="BLL5160 PROTEIN"/>
    <property type="match status" value="1"/>
</dbReference>
<feature type="domain" description="AB hydrolase-1" evidence="5">
    <location>
        <begin position="102"/>
        <end position="254"/>
    </location>
</feature>
<evidence type="ECO:0000259" key="6">
    <source>
        <dbReference type="Pfam" id="PF08386"/>
    </source>
</evidence>
<sequence precursor="true">MLTWTRGAAASLATAAVLVATASSAEAATVALRRCAPQSKQDRTRCGRVTVPLDRSGAVPGTVGLRVRVLEPRRGQPSGTVFALAGGPGQAATPLIKPIAEMLRGPLRSRRLVTFDQRGTGRSGRLSCPSIARARTPRQIDAAVSECARKLGPARASYTTAASVEDLEAVRAALGVERIALFGVSYGTKVALDYAARYPQHVSRLVLDSVVPPSGPDPFMRTTLGSIRRVLDTLCAGRACPFTRDPAGDVAALVRRLARGPLRGSWHDGRGVAHGASLTSEDVLMMLLAGDFDPIMRASIPAAVRGAAHGDPALLFRLAAGGSAGLDAESGDSDALYLATTCADGGVPWPAGTPVEQRPAAVDAMFAALPSSALFPFDARTLRRAGVDLCRTWPESPVAQPAAPLPDVPTLILSGDDDLRTPRRDALTLAAALPSARVVTVPGTGHSVLGSDVEGCALAQTARFFAGRSVRDCGGDPTFLDPVALPPTRLSQLPAGRGLPPRVGRTVAAVSLTLDDFGMVFITRLAELFSGSADGIAFGGLRGGFARIDRRGFVLHRFTYVPGVTVSARVSARADADDPLVLRIGGAGAARGTLSIGNRGVTGTLGGRRVRLDDEFEPTGRGAAAGSVAVTPRPLVAAVAQLRATLASPDAPRSPLLPPAPLPGPVGLGGAGDAR</sequence>
<protein>
    <submittedName>
        <fullName evidence="7">Alpha/beta hydrolase fold protein</fullName>
    </submittedName>
</protein>
<dbReference type="GO" id="GO:0006508">
    <property type="term" value="P:proteolysis"/>
    <property type="evidence" value="ECO:0007669"/>
    <property type="project" value="InterPro"/>
</dbReference>
<feature type="compositionally biased region" description="Gly residues" evidence="3">
    <location>
        <begin position="666"/>
        <end position="675"/>
    </location>
</feature>
<dbReference type="InterPro" id="IPR000073">
    <property type="entry name" value="AB_hydrolase_1"/>
</dbReference>
<evidence type="ECO:0000259" key="5">
    <source>
        <dbReference type="Pfam" id="PF00561"/>
    </source>
</evidence>
<name>D3FCF8_CONWI</name>
<evidence type="ECO:0000313" key="8">
    <source>
        <dbReference type="Proteomes" id="UP000008229"/>
    </source>
</evidence>